<dbReference type="InterPro" id="IPR001870">
    <property type="entry name" value="B30.2/SPRY"/>
</dbReference>
<dbReference type="OrthoDB" id="445357at2759"/>
<dbReference type="SUPFAM" id="SSF52540">
    <property type="entry name" value="P-loop containing nucleoside triphosphate hydrolases"/>
    <property type="match status" value="1"/>
</dbReference>
<dbReference type="InterPro" id="IPR027417">
    <property type="entry name" value="P-loop_NTPase"/>
</dbReference>
<dbReference type="PROSITE" id="PS50800">
    <property type="entry name" value="SAP"/>
    <property type="match status" value="1"/>
</dbReference>
<feature type="compositionally biased region" description="Basic and acidic residues" evidence="6">
    <location>
        <begin position="866"/>
        <end position="884"/>
    </location>
</feature>
<feature type="compositionally biased region" description="Low complexity" evidence="6">
    <location>
        <begin position="896"/>
        <end position="932"/>
    </location>
</feature>
<dbReference type="InterPro" id="IPR035778">
    <property type="entry name" value="SPRY_hnRNP_U"/>
</dbReference>
<dbReference type="InterPro" id="IPR003034">
    <property type="entry name" value="SAP_dom"/>
</dbReference>
<evidence type="ECO:0000259" key="8">
    <source>
        <dbReference type="PROSITE" id="PS50800"/>
    </source>
</evidence>
<proteinExistence type="predicted"/>
<evidence type="ECO:0000256" key="2">
    <source>
        <dbReference type="ARBA" id="ARBA00022481"/>
    </source>
</evidence>
<evidence type="ECO:0008006" key="11">
    <source>
        <dbReference type="Google" id="ProtNLM"/>
    </source>
</evidence>
<dbReference type="GO" id="GO:0000380">
    <property type="term" value="P:alternative mRNA splicing, via spliceosome"/>
    <property type="evidence" value="ECO:0007669"/>
    <property type="project" value="TreeGrafter"/>
</dbReference>
<evidence type="ECO:0000313" key="9">
    <source>
        <dbReference type="EnsemblMetazoa" id="XP_012060982.1"/>
    </source>
</evidence>
<dbReference type="KEGG" id="acep:105624233"/>
<dbReference type="InterPro" id="IPR013320">
    <property type="entry name" value="ConA-like_dom_sf"/>
</dbReference>
<feature type="domain" description="SAP" evidence="8">
    <location>
        <begin position="4"/>
        <end position="38"/>
    </location>
</feature>
<dbReference type="Pfam" id="PF00622">
    <property type="entry name" value="SPRY"/>
    <property type="match status" value="1"/>
</dbReference>
<feature type="domain" description="B30.2/SPRY" evidence="7">
    <location>
        <begin position="356"/>
        <end position="563"/>
    </location>
</feature>
<keyword evidence="4" id="KW-0539">Nucleus</keyword>
<dbReference type="PANTHER" id="PTHR12381">
    <property type="entry name" value="HETEROGENEOUS NUCLEAR RIBONUCLEOPROTEIN U FAMILY MEMBER"/>
    <property type="match status" value="1"/>
</dbReference>
<dbReference type="eggNOG" id="KOG2242">
    <property type="taxonomic scope" value="Eukaryota"/>
</dbReference>
<dbReference type="SMART" id="SM00513">
    <property type="entry name" value="SAP"/>
    <property type="match status" value="1"/>
</dbReference>
<dbReference type="PROSITE" id="PS50188">
    <property type="entry name" value="B302_SPRY"/>
    <property type="match status" value="1"/>
</dbReference>
<dbReference type="SUPFAM" id="SSF49899">
    <property type="entry name" value="Concanavalin A-like lectins/glucanases"/>
    <property type="match status" value="1"/>
</dbReference>
<dbReference type="Proteomes" id="UP000005205">
    <property type="component" value="Unassembled WGS sequence"/>
</dbReference>
<dbReference type="SUPFAM" id="SSF68906">
    <property type="entry name" value="SAP domain"/>
    <property type="match status" value="1"/>
</dbReference>
<dbReference type="PANTHER" id="PTHR12381:SF56">
    <property type="entry name" value="B30.2_SPRY DOMAIN-CONTAINING PROTEIN-RELATED"/>
    <property type="match status" value="1"/>
</dbReference>
<sequence length="1011" mass="113766">MMDPSKLKVVELRAALSERGLDTKGNKPVLVERLRKALEEEAQECGSDLQTENIDDTALKETQERVVEATRSSQSPRTPNRASRSSSVTTPTKISTRNASRASTTPNSSKQSTPNKSQYDEKAYETPMMNEEAITQQQEMSKLSPEKYREEQEDDVSNILQNKIDSSDKYEEEAKHVNILEGNRANTFQVPVTEPSDKPSTIACVDQFSITQEAHEAKGSSIDEVDKVQQLAEETKDIIKLEEKIEIKDEDKISIEKEYVEHKEDGSNIKDNIDIPEVEQPIHMIPDQADKMACELKHEEKTIHDDYTVQDKKMDISANVENLDEKIDTINISQDKQQKATLDAGESNQMECNDRKRKRSPSPAEIRQLSPVPQKSENEPDLDESTVILSWYDSDLNLIINKDGFLSGTPMHDGDLCDMWAGARASHGVSNGKVYYEARIVQHYPTITKDKKQSHMLRIGWSVPSTSMQLGEEKLSYAYTSAGKQGTDKKFTDYGSPFGKDDVVGCYLDMTPESTIELFYTVNGKNVGSAFSICKEELGDRPLFPHILSKNCTFVCNFGQEEAWCEQIPGYILVGNIESKDKIAGPRRPNGKADCEVIMMCGLPAAGKTTWARKHAADHPDKLYNILAVHKLVEKTGDVALSDKEQNICQREIIIDRCNRALDQLINVASGRRRNYILDQKSNIYSSVQRRKMRNFCGYQRKAIVVIPTDKEYNQRLSMHNTIEGNSLVSNLTEMKANFTAPSVGEFFDVVEWTGLGEEEAKKLVEKYNKEGKDAGFSQQPPIKQPRLDKTESIKETRDSRNNRDTRDRRNNYQDRSRNSSWRGSNMGGWRGERPQRGGYMRHTGGYGPPPVPWRLRGRGGPAMARSDRRMGGVDRRSGNDRNRSVAPRQGGWGSMSGNYQGSQQSSWGQQDNWSGSQATGNWNQQSGWGQQQWGGGWKGYSQGTYGQTGYNQHGYGNGNWNSWNQQYYNNQYWGQQQQSGQTTAASGQAEITSEMVATTSTSAGYSYSQG</sequence>
<feature type="region of interest" description="Disordered" evidence="6">
    <location>
        <begin position="42"/>
        <end position="169"/>
    </location>
</feature>
<dbReference type="GO" id="GO:0003723">
    <property type="term" value="F:RNA binding"/>
    <property type="evidence" value="ECO:0007669"/>
    <property type="project" value="TreeGrafter"/>
</dbReference>
<evidence type="ECO:0000259" key="7">
    <source>
        <dbReference type="PROSITE" id="PS50188"/>
    </source>
</evidence>
<dbReference type="Pfam" id="PF13671">
    <property type="entry name" value="AAA_33"/>
    <property type="match status" value="1"/>
</dbReference>
<dbReference type="Gene3D" id="3.40.50.300">
    <property type="entry name" value="P-loop containing nucleotide triphosphate hydrolases"/>
    <property type="match status" value="1"/>
</dbReference>
<dbReference type="InParanoid" id="A0A158NTX4"/>
<keyword evidence="5" id="KW-0175">Coiled coil</keyword>
<dbReference type="EnsemblMetazoa" id="XM_012205592.1">
    <property type="protein sequence ID" value="XP_012060982.1"/>
    <property type="gene ID" value="LOC105624233"/>
</dbReference>
<dbReference type="InterPro" id="IPR003877">
    <property type="entry name" value="SPRY_dom"/>
</dbReference>
<reference evidence="10" key="1">
    <citation type="journal article" date="2011" name="PLoS Genet.">
        <title>The genome sequence of the leaf-cutter ant Atta cephalotes reveals insights into its obligate symbiotic lifestyle.</title>
        <authorList>
            <person name="Suen G."/>
            <person name="Teiling C."/>
            <person name="Li L."/>
            <person name="Holt C."/>
            <person name="Abouheif E."/>
            <person name="Bornberg-Bauer E."/>
            <person name="Bouffard P."/>
            <person name="Caldera E.J."/>
            <person name="Cash E."/>
            <person name="Cavanaugh A."/>
            <person name="Denas O."/>
            <person name="Elhaik E."/>
            <person name="Fave M.J."/>
            <person name="Gadau J."/>
            <person name="Gibson J.D."/>
            <person name="Graur D."/>
            <person name="Grubbs K.J."/>
            <person name="Hagen D.E."/>
            <person name="Harkins T.T."/>
            <person name="Helmkampf M."/>
            <person name="Hu H."/>
            <person name="Johnson B.R."/>
            <person name="Kim J."/>
            <person name="Marsh S.E."/>
            <person name="Moeller J.A."/>
            <person name="Munoz-Torres M.C."/>
            <person name="Murphy M.C."/>
            <person name="Naughton M.C."/>
            <person name="Nigam S."/>
            <person name="Overson R."/>
            <person name="Rajakumar R."/>
            <person name="Reese J.T."/>
            <person name="Scott J.J."/>
            <person name="Smith C.R."/>
            <person name="Tao S."/>
            <person name="Tsutsui N.D."/>
            <person name="Viljakainen L."/>
            <person name="Wissler L."/>
            <person name="Yandell M.D."/>
            <person name="Zimmer F."/>
            <person name="Taylor J."/>
            <person name="Slater S.C."/>
            <person name="Clifton S.W."/>
            <person name="Warren W.C."/>
            <person name="Elsik C.G."/>
            <person name="Smith C.D."/>
            <person name="Weinstock G.M."/>
            <person name="Gerardo N.M."/>
            <person name="Currie C.R."/>
        </authorList>
    </citation>
    <scope>NUCLEOTIDE SEQUENCE [LARGE SCALE GENOMIC DNA]</scope>
</reference>
<evidence type="ECO:0000313" key="10">
    <source>
        <dbReference type="Proteomes" id="UP000005205"/>
    </source>
</evidence>
<reference evidence="9" key="2">
    <citation type="submission" date="2016-04" db="UniProtKB">
        <authorList>
            <consortium name="EnsemblMetazoa"/>
        </authorList>
    </citation>
    <scope>IDENTIFICATION</scope>
</reference>
<dbReference type="Gene3D" id="2.60.120.920">
    <property type="match status" value="1"/>
</dbReference>
<keyword evidence="3" id="KW-0597">Phosphoprotein</keyword>
<evidence type="ECO:0000256" key="6">
    <source>
        <dbReference type="SAM" id="MobiDB-lite"/>
    </source>
</evidence>
<gene>
    <name evidence="9" type="primary">105624233</name>
</gene>
<keyword evidence="10" id="KW-1185">Reference proteome</keyword>
<dbReference type="Gene3D" id="1.10.720.30">
    <property type="entry name" value="SAP domain"/>
    <property type="match status" value="1"/>
</dbReference>
<name>A0A158NTX4_ATTCE</name>
<protein>
    <recommendedName>
        <fullName evidence="11">SAP domain-containing protein</fullName>
    </recommendedName>
</protein>
<dbReference type="CDD" id="cd12884">
    <property type="entry name" value="SPRY_hnRNP"/>
    <property type="match status" value="1"/>
</dbReference>
<accession>A0A158NTX4</accession>
<dbReference type="FunCoup" id="A0A158NTX4">
    <property type="interactions" value="1690"/>
</dbReference>
<organism evidence="9 10">
    <name type="scientific">Atta cephalotes</name>
    <name type="common">Leafcutter ant</name>
    <dbReference type="NCBI Taxonomy" id="12957"/>
    <lineage>
        <taxon>Eukaryota</taxon>
        <taxon>Metazoa</taxon>
        <taxon>Ecdysozoa</taxon>
        <taxon>Arthropoda</taxon>
        <taxon>Hexapoda</taxon>
        <taxon>Insecta</taxon>
        <taxon>Pterygota</taxon>
        <taxon>Neoptera</taxon>
        <taxon>Endopterygota</taxon>
        <taxon>Hymenoptera</taxon>
        <taxon>Apocrita</taxon>
        <taxon>Aculeata</taxon>
        <taxon>Formicoidea</taxon>
        <taxon>Formicidae</taxon>
        <taxon>Myrmicinae</taxon>
        <taxon>Atta</taxon>
    </lineage>
</organism>
<comment type="subcellular location">
    <subcellularLocation>
        <location evidence="1">Nucleus</location>
    </subcellularLocation>
</comment>
<feature type="coiled-coil region" evidence="5">
    <location>
        <begin position="231"/>
        <end position="258"/>
    </location>
</feature>
<dbReference type="EMBL" id="ADTU01026190">
    <property type="status" value="NOT_ANNOTATED_CDS"/>
    <property type="molecule type" value="Genomic_DNA"/>
</dbReference>
<keyword evidence="2" id="KW-0488">Methylation</keyword>
<dbReference type="InterPro" id="IPR043136">
    <property type="entry name" value="B30.2/SPRY_sf"/>
</dbReference>
<evidence type="ECO:0000256" key="3">
    <source>
        <dbReference type="ARBA" id="ARBA00022553"/>
    </source>
</evidence>
<feature type="compositionally biased region" description="Basic and acidic residues" evidence="6">
    <location>
        <begin position="786"/>
        <end position="818"/>
    </location>
</feature>
<feature type="region of interest" description="Disordered" evidence="6">
    <location>
        <begin position="336"/>
        <end position="381"/>
    </location>
</feature>
<dbReference type="GO" id="GO:0005634">
    <property type="term" value="C:nucleus"/>
    <property type="evidence" value="ECO:0007669"/>
    <property type="project" value="UniProtKB-SubCell"/>
</dbReference>
<evidence type="ECO:0000256" key="4">
    <source>
        <dbReference type="ARBA" id="ARBA00023242"/>
    </source>
</evidence>
<dbReference type="STRING" id="12957.A0A158NTX4"/>
<feature type="region of interest" description="Disordered" evidence="6">
    <location>
        <begin position="772"/>
        <end position="935"/>
    </location>
</feature>
<evidence type="ECO:0000256" key="1">
    <source>
        <dbReference type="ARBA" id="ARBA00004123"/>
    </source>
</evidence>
<evidence type="ECO:0000256" key="5">
    <source>
        <dbReference type="SAM" id="Coils"/>
    </source>
</evidence>
<feature type="compositionally biased region" description="Polar residues" evidence="6">
    <location>
        <begin position="70"/>
        <end position="117"/>
    </location>
</feature>
<feature type="compositionally biased region" description="Basic and acidic residues" evidence="6">
    <location>
        <begin position="57"/>
        <end position="68"/>
    </location>
</feature>
<dbReference type="Pfam" id="PF02037">
    <property type="entry name" value="SAP"/>
    <property type="match status" value="1"/>
</dbReference>
<dbReference type="AlphaFoldDB" id="A0A158NTX4"/>
<dbReference type="SMART" id="SM00449">
    <property type="entry name" value="SPRY"/>
    <property type="match status" value="1"/>
</dbReference>
<dbReference type="InterPro" id="IPR036361">
    <property type="entry name" value="SAP_dom_sf"/>
</dbReference>